<keyword evidence="8" id="KW-1185">Reference proteome</keyword>
<evidence type="ECO:0000256" key="1">
    <source>
        <dbReference type="ARBA" id="ARBA00004141"/>
    </source>
</evidence>
<accession>A0A2A2I508</accession>
<feature type="transmembrane region" description="Helical" evidence="6">
    <location>
        <begin position="7"/>
        <end position="28"/>
    </location>
</feature>
<feature type="transmembrane region" description="Helical" evidence="6">
    <location>
        <begin position="135"/>
        <end position="155"/>
    </location>
</feature>
<keyword evidence="4 6" id="KW-1133">Transmembrane helix</keyword>
<evidence type="ECO:0000313" key="8">
    <source>
        <dbReference type="Proteomes" id="UP000218332"/>
    </source>
</evidence>
<keyword evidence="5 6" id="KW-0472">Membrane</keyword>
<reference evidence="7 8" key="1">
    <citation type="submission" date="2017-07" db="EMBL/GenBank/DDBJ databases">
        <title>Tamlnaduibacter salinus (Mi-7) genome sequencing.</title>
        <authorList>
            <person name="Verma A."/>
            <person name="Krishnamurthi S."/>
        </authorList>
    </citation>
    <scope>NUCLEOTIDE SEQUENCE [LARGE SCALE GENOMIC DNA]</scope>
    <source>
        <strain evidence="7 8">Mi-7</strain>
    </source>
</reference>
<organism evidence="7 8">
    <name type="scientific">Tamilnaduibacter salinus</name>
    <dbReference type="NCBI Taxonomy" id="1484056"/>
    <lineage>
        <taxon>Bacteria</taxon>
        <taxon>Pseudomonadati</taxon>
        <taxon>Pseudomonadota</taxon>
        <taxon>Gammaproteobacteria</taxon>
        <taxon>Pseudomonadales</taxon>
        <taxon>Marinobacteraceae</taxon>
        <taxon>Tamilnaduibacter</taxon>
    </lineage>
</organism>
<feature type="transmembrane region" description="Helical" evidence="6">
    <location>
        <begin position="105"/>
        <end position="123"/>
    </location>
</feature>
<dbReference type="Gene3D" id="1.20.1260.100">
    <property type="entry name" value="TspO/MBR protein"/>
    <property type="match status" value="1"/>
</dbReference>
<keyword evidence="3 6" id="KW-0812">Transmembrane</keyword>
<evidence type="ECO:0000256" key="4">
    <source>
        <dbReference type="ARBA" id="ARBA00022989"/>
    </source>
</evidence>
<comment type="subcellular location">
    <subcellularLocation>
        <location evidence="1">Membrane</location>
        <topology evidence="1">Multi-pass membrane protein</topology>
    </subcellularLocation>
</comment>
<sequence>MKKYTRYGLDLLLAISITLAFAILGTLLGIDNLNGWYEQLETPMDIDLGVFIVVQTAYYLICIITIFSLIRTDNSSAHRSIWLLLIFIMTYAELWNYVFLIKQDLLVSAITLSVFFVPILFLARWLRAISIGCSYLWYIYLIWLCVDIAWIWLIWTEN</sequence>
<dbReference type="InterPro" id="IPR038330">
    <property type="entry name" value="TspO/MBR-related_sf"/>
</dbReference>
<evidence type="ECO:0000313" key="7">
    <source>
        <dbReference type="EMBL" id="PAV26215.1"/>
    </source>
</evidence>
<comment type="caution">
    <text evidence="7">The sequence shown here is derived from an EMBL/GenBank/DDBJ whole genome shotgun (WGS) entry which is preliminary data.</text>
</comment>
<comment type="similarity">
    <text evidence="2">Belongs to the TspO/BZRP family.</text>
</comment>
<dbReference type="AlphaFoldDB" id="A0A2A2I508"/>
<feature type="transmembrane region" description="Helical" evidence="6">
    <location>
        <begin position="48"/>
        <end position="69"/>
    </location>
</feature>
<name>A0A2A2I508_9GAMM</name>
<evidence type="ECO:0008006" key="9">
    <source>
        <dbReference type="Google" id="ProtNLM"/>
    </source>
</evidence>
<dbReference type="InterPro" id="IPR004307">
    <property type="entry name" value="TspO_MBR"/>
</dbReference>
<feature type="transmembrane region" description="Helical" evidence="6">
    <location>
        <begin position="81"/>
        <end position="99"/>
    </location>
</feature>
<evidence type="ECO:0000256" key="5">
    <source>
        <dbReference type="ARBA" id="ARBA00023136"/>
    </source>
</evidence>
<dbReference type="Proteomes" id="UP000218332">
    <property type="component" value="Unassembled WGS sequence"/>
</dbReference>
<dbReference type="EMBL" id="NMPM01000034">
    <property type="protein sequence ID" value="PAV26215.1"/>
    <property type="molecule type" value="Genomic_DNA"/>
</dbReference>
<gene>
    <name evidence="7" type="ORF">CF392_07000</name>
</gene>
<evidence type="ECO:0000256" key="6">
    <source>
        <dbReference type="SAM" id="Phobius"/>
    </source>
</evidence>
<evidence type="ECO:0000256" key="2">
    <source>
        <dbReference type="ARBA" id="ARBA00007524"/>
    </source>
</evidence>
<dbReference type="RefSeq" id="WP_095610746.1">
    <property type="nucleotide sequence ID" value="NZ_NMPM01000034.1"/>
</dbReference>
<protein>
    <recommendedName>
        <fullName evidence="9">TspO/MBR related protein</fullName>
    </recommendedName>
</protein>
<evidence type="ECO:0000256" key="3">
    <source>
        <dbReference type="ARBA" id="ARBA00022692"/>
    </source>
</evidence>
<dbReference type="Pfam" id="PF03073">
    <property type="entry name" value="TspO_MBR"/>
    <property type="match status" value="1"/>
</dbReference>
<dbReference type="GO" id="GO:0016020">
    <property type="term" value="C:membrane"/>
    <property type="evidence" value="ECO:0007669"/>
    <property type="project" value="UniProtKB-SubCell"/>
</dbReference>
<proteinExistence type="inferred from homology"/>